<dbReference type="OrthoDB" id="5653490at2"/>
<dbReference type="NCBIfam" id="NF038227">
    <property type="entry name" value="IcmM_DotJ_IVB"/>
    <property type="match status" value="1"/>
</dbReference>
<dbReference type="STRING" id="45066.Lgra_2713"/>
<keyword evidence="2" id="KW-0472">Membrane</keyword>
<dbReference type="EMBL" id="LNYE01000029">
    <property type="protein sequence ID" value="KTD05936.1"/>
    <property type="molecule type" value="Genomic_DNA"/>
</dbReference>
<gene>
    <name evidence="4" type="primary">dotJ</name>
    <name evidence="3" type="synonym">icmM</name>
    <name evidence="3" type="ORF">Lgra_2713</name>
    <name evidence="4" type="ORF">NCTC12388_00669</name>
</gene>
<protein>
    <submittedName>
        <fullName evidence="4">Component of the Dot/Icm secretion system. inner membrane protein</fullName>
    </submittedName>
    <submittedName>
        <fullName evidence="3">IcmM (DotJ)</fullName>
    </submittedName>
</protein>
<reference evidence="3 5" key="1">
    <citation type="submission" date="2015-11" db="EMBL/GenBank/DDBJ databases">
        <title>Genomic analysis of 38 Legionella species identifies large and diverse effector repertoires.</title>
        <authorList>
            <person name="Burstein D."/>
            <person name="Amaro F."/>
            <person name="Zusman T."/>
            <person name="Lifshitz Z."/>
            <person name="Cohen O."/>
            <person name="Gilbert J.A."/>
            <person name="Pupko T."/>
            <person name="Shuman H.A."/>
            <person name="Segal G."/>
        </authorList>
    </citation>
    <scope>NUCLEOTIDE SEQUENCE [LARGE SCALE GENOMIC DNA]</scope>
    <source>
        <strain evidence="3 5">Lyon 8420412</strain>
    </source>
</reference>
<evidence type="ECO:0000256" key="1">
    <source>
        <dbReference type="SAM" id="MobiDB-lite"/>
    </source>
</evidence>
<dbReference type="Proteomes" id="UP000254476">
    <property type="component" value="Unassembled WGS sequence"/>
</dbReference>
<keyword evidence="5" id="KW-1185">Reference proteome</keyword>
<organism evidence="4 6">
    <name type="scientific">Legionella gratiana</name>
    <dbReference type="NCBI Taxonomy" id="45066"/>
    <lineage>
        <taxon>Bacteria</taxon>
        <taxon>Pseudomonadati</taxon>
        <taxon>Pseudomonadota</taxon>
        <taxon>Gammaproteobacteria</taxon>
        <taxon>Legionellales</taxon>
        <taxon>Legionellaceae</taxon>
        <taxon>Legionella</taxon>
    </lineage>
</organism>
<evidence type="ECO:0000313" key="6">
    <source>
        <dbReference type="Proteomes" id="UP000254476"/>
    </source>
</evidence>
<evidence type="ECO:0000313" key="4">
    <source>
        <dbReference type="EMBL" id="STX42466.1"/>
    </source>
</evidence>
<keyword evidence="2" id="KW-0812">Transmembrane</keyword>
<evidence type="ECO:0000313" key="3">
    <source>
        <dbReference type="EMBL" id="KTD05936.1"/>
    </source>
</evidence>
<keyword evidence="2" id="KW-1133">Transmembrane helix</keyword>
<name>A0A378J4Y7_9GAMM</name>
<proteinExistence type="predicted"/>
<dbReference type="Proteomes" id="UP000054691">
    <property type="component" value="Unassembled WGS sequence"/>
</dbReference>
<dbReference type="EMBL" id="UGOB01000001">
    <property type="protein sequence ID" value="STX42466.1"/>
    <property type="molecule type" value="Genomic_DNA"/>
</dbReference>
<accession>A0A378J4Y7</accession>
<reference evidence="4 6" key="2">
    <citation type="submission" date="2018-06" db="EMBL/GenBank/DDBJ databases">
        <authorList>
            <consortium name="Pathogen Informatics"/>
            <person name="Doyle S."/>
        </authorList>
    </citation>
    <scope>NUCLEOTIDE SEQUENCE [LARGE SCALE GENOMIC DNA]</scope>
    <source>
        <strain evidence="4 6">NCTC12388</strain>
    </source>
</reference>
<evidence type="ECO:0000256" key="2">
    <source>
        <dbReference type="SAM" id="Phobius"/>
    </source>
</evidence>
<dbReference type="PROSITE" id="PS51257">
    <property type="entry name" value="PROKAR_LIPOPROTEIN"/>
    <property type="match status" value="1"/>
</dbReference>
<dbReference type="AlphaFoldDB" id="A0A378J4Y7"/>
<sequence>MSRETWNLIKKSKRFDVNVYRRGIVALIVSLILSCVLCLSLLYMYLSEPERDFYATSGIAPPIKLSPMLSPNYSAQALLPPDPPSDSEDKLIPE</sequence>
<feature type="region of interest" description="Disordered" evidence="1">
    <location>
        <begin position="74"/>
        <end position="94"/>
    </location>
</feature>
<dbReference type="RefSeq" id="WP_058499817.1">
    <property type="nucleotide sequence ID" value="NZ_CAAAHW010000002.1"/>
</dbReference>
<evidence type="ECO:0000313" key="5">
    <source>
        <dbReference type="Proteomes" id="UP000054691"/>
    </source>
</evidence>
<feature type="transmembrane region" description="Helical" evidence="2">
    <location>
        <begin position="20"/>
        <end position="46"/>
    </location>
</feature>